<protein>
    <submittedName>
        <fullName evidence="5">Sugar transferase</fullName>
    </submittedName>
</protein>
<comment type="similarity">
    <text evidence="1">Belongs to the bacterial sugar transferase family.</text>
</comment>
<keyword evidence="5" id="KW-0808">Transferase</keyword>
<name>A0ABS6T646_9RHOB</name>
<sequence>MTTHVVEKTSANRPGGSSLFWTTKRILDFAISLLALPLVAVVSLVLLVLNPFFNRGPLMYRQARMGRDLEPFVAIKFRTMVPSAQVTRGANDPVERDRITPLGGLLRRTRIDELPQFINILTGDMALIGPRPDYMEHAEEFLSLIPEYRARHAVRPGLTGLSQVTLGYVQGVEETRFKAQTDLAYIQRANLWMDLKILWLTVFTLASFEGQ</sequence>
<evidence type="ECO:0000313" key="6">
    <source>
        <dbReference type="Proteomes" id="UP000756530"/>
    </source>
</evidence>
<dbReference type="Proteomes" id="UP000756530">
    <property type="component" value="Unassembled WGS sequence"/>
</dbReference>
<proteinExistence type="inferred from homology"/>
<comment type="caution">
    <text evidence="5">The sequence shown here is derived from an EMBL/GenBank/DDBJ whole genome shotgun (WGS) entry which is preliminary data.</text>
</comment>
<dbReference type="PANTHER" id="PTHR30576:SF0">
    <property type="entry name" value="UNDECAPRENYL-PHOSPHATE N-ACETYLGALACTOSAMINYL 1-PHOSPHATE TRANSFERASE-RELATED"/>
    <property type="match status" value="1"/>
</dbReference>
<accession>A0ABS6T646</accession>
<evidence type="ECO:0000256" key="2">
    <source>
        <dbReference type="ARBA" id="ARBA00023169"/>
    </source>
</evidence>
<dbReference type="InterPro" id="IPR003362">
    <property type="entry name" value="Bact_transf"/>
</dbReference>
<feature type="transmembrane region" description="Helical" evidence="3">
    <location>
        <begin position="29"/>
        <end position="53"/>
    </location>
</feature>
<keyword evidence="3" id="KW-0472">Membrane</keyword>
<feature type="domain" description="Bacterial sugar transferase" evidence="4">
    <location>
        <begin position="24"/>
        <end position="205"/>
    </location>
</feature>
<dbReference type="PANTHER" id="PTHR30576">
    <property type="entry name" value="COLANIC BIOSYNTHESIS UDP-GLUCOSE LIPID CARRIER TRANSFERASE"/>
    <property type="match status" value="1"/>
</dbReference>
<keyword evidence="2" id="KW-0270">Exopolysaccharide synthesis</keyword>
<reference evidence="5 6" key="1">
    <citation type="submission" date="2021-05" db="EMBL/GenBank/DDBJ databases">
        <title>Culturable bacteria isolated from Daya Bay.</title>
        <authorList>
            <person name="Zheng W."/>
            <person name="Yu S."/>
            <person name="Huang Y."/>
        </authorList>
    </citation>
    <scope>NUCLEOTIDE SEQUENCE [LARGE SCALE GENOMIC DNA]</scope>
    <source>
        <strain evidence="5 6">DP4N28-5</strain>
    </source>
</reference>
<evidence type="ECO:0000256" key="3">
    <source>
        <dbReference type="SAM" id="Phobius"/>
    </source>
</evidence>
<organism evidence="5 6">
    <name type="scientific">Maritimibacter dapengensis</name>
    <dbReference type="NCBI Taxonomy" id="2836868"/>
    <lineage>
        <taxon>Bacteria</taxon>
        <taxon>Pseudomonadati</taxon>
        <taxon>Pseudomonadota</taxon>
        <taxon>Alphaproteobacteria</taxon>
        <taxon>Rhodobacterales</taxon>
        <taxon>Roseobacteraceae</taxon>
        <taxon>Maritimibacter</taxon>
    </lineage>
</organism>
<evidence type="ECO:0000313" key="5">
    <source>
        <dbReference type="EMBL" id="MBV7380695.1"/>
    </source>
</evidence>
<dbReference type="EMBL" id="JAHUZE010000004">
    <property type="protein sequence ID" value="MBV7380695.1"/>
    <property type="molecule type" value="Genomic_DNA"/>
</dbReference>
<dbReference type="Pfam" id="PF02397">
    <property type="entry name" value="Bac_transf"/>
    <property type="match status" value="1"/>
</dbReference>
<keyword evidence="3" id="KW-1133">Transmembrane helix</keyword>
<evidence type="ECO:0000256" key="1">
    <source>
        <dbReference type="ARBA" id="ARBA00006464"/>
    </source>
</evidence>
<gene>
    <name evidence="5" type="ORF">KJP28_17350</name>
</gene>
<evidence type="ECO:0000259" key="4">
    <source>
        <dbReference type="Pfam" id="PF02397"/>
    </source>
</evidence>
<keyword evidence="3" id="KW-0812">Transmembrane</keyword>
<dbReference type="GO" id="GO:0016740">
    <property type="term" value="F:transferase activity"/>
    <property type="evidence" value="ECO:0007669"/>
    <property type="project" value="UniProtKB-KW"/>
</dbReference>
<keyword evidence="6" id="KW-1185">Reference proteome</keyword>